<reference evidence="6" key="1">
    <citation type="submission" date="2019-06" db="EMBL/GenBank/DDBJ databases">
        <title>Draft genome sequence of the griseofulvin-producing fungus Xylaria cubensis strain G536.</title>
        <authorList>
            <person name="Mead M.E."/>
            <person name="Raja H.A."/>
            <person name="Steenwyk J.L."/>
            <person name="Knowles S.L."/>
            <person name="Oberlies N.H."/>
            <person name="Rokas A."/>
        </authorList>
    </citation>
    <scope>NUCLEOTIDE SEQUENCE [LARGE SCALE GENOMIC DNA]</scope>
    <source>
        <strain evidence="6">G536</strain>
    </source>
</reference>
<dbReference type="PROSITE" id="PS50088">
    <property type="entry name" value="ANK_REPEAT"/>
    <property type="match status" value="1"/>
</dbReference>
<sequence>MEAIGLGANVVAFVVLASQLSKKLYITLSSIKDGPNNVRRVSNHLLQLHDVLEQIRHSPLACHDTELTRHVELCVSDLESLFSSVQRLQSTKGESKTDRMWKRFKSFLDESKLDSIREQIVTHVSTLNFRLSILHSNATCELLSNTQRVNGSINDLSYNIEEQTECIATKFTDFGNIFHTRDQKLQNGLISLQNTIDDMSSNSHNKADAILDLLAEIKTTITNPNRSAFQPGTANDDALGGVDHTSGGANVNDHTGPDPGLVRSIERLCGLVKEKSTTFDRDAEEDTQVEDITEDLWILVDSVQKHGIVATSPTHEISSTGIYSSLDQKSFRSNLMRFRQSFGHCKIRVNQESSEPNGTPSPAVRQERKYTRVLLGDLGTVSLVVTKCMQASTTGEGNSTEINYTCRTTVLSFIPQDPRQFAMIVASATQRSTANESITPISRLAVNRVLQVGSRVFTVVRNGRLQELQTMLREGKATLRDHDEYGASLLFYAAYSRQVEMCKFLLENGADVDHVSSAHGLGGWLYNDTRPRFVLELDMMFGERGQKTSESYKADSCRRLIIEAGADPSATTLTSYKVTPSFLEWAATSGHPETMHLIWGVGLFAGDRAVEGLCKLLDAGANITVRDDQGQSCLHRCLRHFWAPLESKWIRKHFDVMQLLVTRGADVYALDNRGQSVCEVAYSQKELQYGRRGSYVGDLWDAVLRSCGHDVAEFRRDNQRRANYTDSYTRQDFETIWRGKEDQCPYWNDEPWPPEPSCSSMRLDGNGIESVQVFDVSGRDRLGSPTTPTFMDNMGDDMAPWVDLSRQDQSDLKVAEIIDFPHVGCTTLDPSEICIIQDGENERQNLIWGQGYRSVGDVEFPGLFENPWL</sequence>
<comment type="caution">
    <text evidence="5">The sequence shown here is derived from an EMBL/GenBank/DDBJ whole genome shotgun (WGS) entry which is preliminary data.</text>
</comment>
<evidence type="ECO:0000313" key="6">
    <source>
        <dbReference type="Proteomes" id="UP000319160"/>
    </source>
</evidence>
<protein>
    <recommendedName>
        <fullName evidence="4">Azaphilone pigments biosynthesis cluster protein L N-terminal domain-containing protein</fullName>
    </recommendedName>
</protein>
<organism evidence="5 6">
    <name type="scientific">Xylaria flabelliformis</name>
    <dbReference type="NCBI Taxonomy" id="2512241"/>
    <lineage>
        <taxon>Eukaryota</taxon>
        <taxon>Fungi</taxon>
        <taxon>Dikarya</taxon>
        <taxon>Ascomycota</taxon>
        <taxon>Pezizomycotina</taxon>
        <taxon>Sordariomycetes</taxon>
        <taxon>Xylariomycetidae</taxon>
        <taxon>Xylariales</taxon>
        <taxon>Xylariaceae</taxon>
        <taxon>Xylaria</taxon>
    </lineage>
</organism>
<dbReference type="Pfam" id="PF17111">
    <property type="entry name" value="PigL_N"/>
    <property type="match status" value="1"/>
</dbReference>
<dbReference type="SMART" id="SM00248">
    <property type="entry name" value="ANK"/>
    <property type="match status" value="2"/>
</dbReference>
<dbReference type="InterPro" id="IPR031348">
    <property type="entry name" value="PigL_N"/>
</dbReference>
<proteinExistence type="predicted"/>
<dbReference type="EMBL" id="VFLP01000060">
    <property type="protein sequence ID" value="TRX90016.1"/>
    <property type="molecule type" value="Genomic_DNA"/>
</dbReference>
<gene>
    <name evidence="5" type="ORF">FHL15_009117</name>
</gene>
<evidence type="ECO:0000259" key="4">
    <source>
        <dbReference type="Pfam" id="PF17111"/>
    </source>
</evidence>
<evidence type="ECO:0000313" key="5">
    <source>
        <dbReference type="EMBL" id="TRX90016.1"/>
    </source>
</evidence>
<evidence type="ECO:0000256" key="2">
    <source>
        <dbReference type="ARBA" id="ARBA00023043"/>
    </source>
</evidence>
<name>A0A553HPY7_9PEZI</name>
<dbReference type="InterPro" id="IPR002110">
    <property type="entry name" value="Ankyrin_rpt"/>
</dbReference>
<keyword evidence="2 3" id="KW-0040">ANK repeat</keyword>
<dbReference type="PANTHER" id="PTHR24189">
    <property type="entry name" value="MYOTROPHIN"/>
    <property type="match status" value="1"/>
</dbReference>
<feature type="repeat" description="ANK" evidence="3">
    <location>
        <begin position="485"/>
        <end position="517"/>
    </location>
</feature>
<dbReference type="Pfam" id="PF00023">
    <property type="entry name" value="Ank"/>
    <property type="match status" value="1"/>
</dbReference>
<dbReference type="SUPFAM" id="SSF48403">
    <property type="entry name" value="Ankyrin repeat"/>
    <property type="match status" value="1"/>
</dbReference>
<dbReference type="PANTHER" id="PTHR24189:SF50">
    <property type="entry name" value="ANKYRIN REPEAT AND SOCS BOX PROTEIN 2"/>
    <property type="match status" value="1"/>
</dbReference>
<feature type="domain" description="Azaphilone pigments biosynthesis cluster protein L N-terminal" evidence="4">
    <location>
        <begin position="1"/>
        <end position="185"/>
    </location>
</feature>
<dbReference type="Gene3D" id="1.25.40.20">
    <property type="entry name" value="Ankyrin repeat-containing domain"/>
    <property type="match status" value="2"/>
</dbReference>
<keyword evidence="6" id="KW-1185">Reference proteome</keyword>
<dbReference type="AlphaFoldDB" id="A0A553HPY7"/>
<dbReference type="OrthoDB" id="539213at2759"/>
<dbReference type="InterPro" id="IPR050745">
    <property type="entry name" value="Multifunctional_regulatory"/>
</dbReference>
<accession>A0A553HPY7</accession>
<keyword evidence="1" id="KW-0677">Repeat</keyword>
<dbReference type="Proteomes" id="UP000319160">
    <property type="component" value="Unassembled WGS sequence"/>
</dbReference>
<dbReference type="STRING" id="2512241.A0A553HPY7"/>
<evidence type="ECO:0000256" key="3">
    <source>
        <dbReference type="PROSITE-ProRule" id="PRU00023"/>
    </source>
</evidence>
<dbReference type="PROSITE" id="PS50297">
    <property type="entry name" value="ANK_REP_REGION"/>
    <property type="match status" value="1"/>
</dbReference>
<dbReference type="InterPro" id="IPR036770">
    <property type="entry name" value="Ankyrin_rpt-contain_sf"/>
</dbReference>
<evidence type="ECO:0000256" key="1">
    <source>
        <dbReference type="ARBA" id="ARBA00022737"/>
    </source>
</evidence>